<dbReference type="Proteomes" id="UP000460412">
    <property type="component" value="Unassembled WGS sequence"/>
</dbReference>
<dbReference type="RefSeq" id="WP_159753068.1">
    <property type="nucleotide sequence ID" value="NZ_WUQX01000001.1"/>
</dbReference>
<dbReference type="InterPro" id="IPR003462">
    <property type="entry name" value="ODC_Mu_crystall"/>
</dbReference>
<evidence type="ECO:0000313" key="3">
    <source>
        <dbReference type="Proteomes" id="UP000460412"/>
    </source>
</evidence>
<dbReference type="GO" id="GO:0005737">
    <property type="term" value="C:cytoplasm"/>
    <property type="evidence" value="ECO:0007669"/>
    <property type="project" value="TreeGrafter"/>
</dbReference>
<dbReference type="EMBL" id="WUQX01000001">
    <property type="protein sequence ID" value="MXP77616.1"/>
    <property type="molecule type" value="Genomic_DNA"/>
</dbReference>
<dbReference type="Gene3D" id="3.40.50.720">
    <property type="entry name" value="NAD(P)-binding Rossmann-like Domain"/>
    <property type="match status" value="1"/>
</dbReference>
<dbReference type="Gene3D" id="3.30.1780.10">
    <property type="entry name" value="ornithine cyclodeaminase, domain 1"/>
    <property type="match status" value="1"/>
</dbReference>
<dbReference type="PANTHER" id="PTHR13812:SF19">
    <property type="entry name" value="KETIMINE REDUCTASE MU-CRYSTALLIN"/>
    <property type="match status" value="1"/>
</dbReference>
<dbReference type="InterPro" id="IPR023401">
    <property type="entry name" value="ODC_N"/>
</dbReference>
<comment type="similarity">
    <text evidence="1">Belongs to the ornithine cyclodeaminase/mu-crystallin family.</text>
</comment>
<dbReference type="AlphaFoldDB" id="A0A7X3MJL7"/>
<reference evidence="2 3" key="1">
    <citation type="submission" date="2019-12" db="EMBL/GenBank/DDBJ databases">
        <title>Sporaefaciens musculi gen. nov., sp. nov., a novel bacterium isolated from the caecum of an obese mouse.</title>
        <authorList>
            <person name="Rasmussen T.S."/>
            <person name="Streidl T."/>
            <person name="Hitch T.C.A."/>
            <person name="Wortmann E."/>
            <person name="Deptula P."/>
            <person name="Hansen M."/>
            <person name="Nielsen D.S."/>
            <person name="Clavel T."/>
            <person name="Vogensen F.K."/>
        </authorList>
    </citation>
    <scope>NUCLEOTIDE SEQUENCE [LARGE SCALE GENOMIC DNA]</scope>
    <source>
        <strain evidence="2 3">WCA-9-b2</strain>
    </source>
</reference>
<dbReference type="SUPFAM" id="SSF51735">
    <property type="entry name" value="NAD(P)-binding Rossmann-fold domains"/>
    <property type="match status" value="1"/>
</dbReference>
<accession>A0A7X3MJL7</accession>
<dbReference type="NCBIfam" id="NF006379">
    <property type="entry name" value="PRK08618.1"/>
    <property type="match status" value="1"/>
</dbReference>
<keyword evidence="3" id="KW-1185">Reference proteome</keyword>
<name>A0A7X3MJL7_9FIRM</name>
<sequence length="329" mass="35450">MLLLSREDISKVFTMRDAIEANKLAFQLLVDGKCNAPLRTNIQAPVHDGCFLFMPAYVEEMAAASLKIVNVFPHNIDQGLPALPAQVMLIDGTTGVVQSLMDGSYVTQIRTGAASGAAFDVLAKKECKVGALIGTGGQGAAQLEAMLEARKLEEVRICGLHYERTKAFTEQMGKEMAHYGVKLIPAASSDEAIEDADLIITATPAEKPVFDGKKIKKGATVSCIGSYQHHMQEMDPAILRRASKIYFDSEEAVLSEAGDILIPLEDGTITKEDFTGDLGKVIKGELTGRENDDEIIVFKSVGVATQDLVAAREIYDKAVKAGIGTVWNS</sequence>
<dbReference type="GO" id="GO:0016491">
    <property type="term" value="F:oxidoreductase activity"/>
    <property type="evidence" value="ECO:0007669"/>
    <property type="project" value="UniProtKB-ARBA"/>
</dbReference>
<dbReference type="FunFam" id="3.40.50.720:FF:000311">
    <property type="entry name" value="Ornithine cyclodeaminase"/>
    <property type="match status" value="1"/>
</dbReference>
<dbReference type="GO" id="GO:0019752">
    <property type="term" value="P:carboxylic acid metabolic process"/>
    <property type="evidence" value="ECO:0007669"/>
    <property type="project" value="UniProtKB-ARBA"/>
</dbReference>
<evidence type="ECO:0000256" key="1">
    <source>
        <dbReference type="ARBA" id="ARBA00008903"/>
    </source>
</evidence>
<protein>
    <submittedName>
        <fullName evidence="2">Ornithine cyclodeaminase family protein</fullName>
    </submittedName>
</protein>
<proteinExistence type="inferred from homology"/>
<dbReference type="PIRSF" id="PIRSF001439">
    <property type="entry name" value="CryM"/>
    <property type="match status" value="1"/>
</dbReference>
<gene>
    <name evidence="2" type="ORF">GN277_20355</name>
</gene>
<comment type="caution">
    <text evidence="2">The sequence shown here is derived from an EMBL/GenBank/DDBJ whole genome shotgun (WGS) entry which is preliminary data.</text>
</comment>
<evidence type="ECO:0000313" key="2">
    <source>
        <dbReference type="EMBL" id="MXP77616.1"/>
    </source>
</evidence>
<dbReference type="InterPro" id="IPR036291">
    <property type="entry name" value="NAD(P)-bd_dom_sf"/>
</dbReference>
<dbReference type="Pfam" id="PF02423">
    <property type="entry name" value="OCD_Mu_crystall"/>
    <property type="match status" value="1"/>
</dbReference>
<organism evidence="2 3">
    <name type="scientific">Sporofaciens musculi</name>
    <dbReference type="NCBI Taxonomy" id="2681861"/>
    <lineage>
        <taxon>Bacteria</taxon>
        <taxon>Bacillati</taxon>
        <taxon>Bacillota</taxon>
        <taxon>Clostridia</taxon>
        <taxon>Lachnospirales</taxon>
        <taxon>Lachnospiraceae</taxon>
        <taxon>Sporofaciens</taxon>
    </lineage>
</organism>
<dbReference type="PANTHER" id="PTHR13812">
    <property type="entry name" value="KETIMINE REDUCTASE MU-CRYSTALLIN"/>
    <property type="match status" value="1"/>
</dbReference>